<evidence type="ECO:0000256" key="3">
    <source>
        <dbReference type="ARBA" id="ARBA00009077"/>
    </source>
</evidence>
<dbReference type="PIRSF" id="PIRSF001434">
    <property type="entry name" value="CGS"/>
    <property type="match status" value="1"/>
</dbReference>
<dbReference type="CDD" id="cd00614">
    <property type="entry name" value="CGS_like"/>
    <property type="match status" value="1"/>
</dbReference>
<gene>
    <name evidence="10" type="ORF">APLA_LOCUS15425</name>
</gene>
<dbReference type="GO" id="GO:0004123">
    <property type="term" value="F:cystathionine gamma-lyase activity"/>
    <property type="evidence" value="ECO:0007669"/>
    <property type="project" value="TreeGrafter"/>
</dbReference>
<dbReference type="InterPro" id="IPR000277">
    <property type="entry name" value="Cys/Met-Metab_PyrdxlP-dep_enz"/>
</dbReference>
<evidence type="ECO:0000256" key="6">
    <source>
        <dbReference type="ARBA" id="ARBA00023192"/>
    </source>
</evidence>
<dbReference type="GO" id="GO:0030170">
    <property type="term" value="F:pyridoxal phosphate binding"/>
    <property type="evidence" value="ECO:0007669"/>
    <property type="project" value="InterPro"/>
</dbReference>
<dbReference type="EMBL" id="CADEBC010000586">
    <property type="protein sequence ID" value="CAB3256449.1"/>
    <property type="molecule type" value="Genomic_DNA"/>
</dbReference>
<dbReference type="SUPFAM" id="SSF53383">
    <property type="entry name" value="PLP-dependent transferases"/>
    <property type="match status" value="1"/>
</dbReference>
<comment type="similarity">
    <text evidence="3 9">Belongs to the trans-sulfuration enzymes family.</text>
</comment>
<dbReference type="OrthoDB" id="3512640at2759"/>
<dbReference type="InterPro" id="IPR015422">
    <property type="entry name" value="PyrdxlP-dep_Trfase_small"/>
</dbReference>
<dbReference type="InterPro" id="IPR015424">
    <property type="entry name" value="PyrdxlP-dep_Trfase"/>
</dbReference>
<comment type="cofactor">
    <cofactor evidence="1 9">
        <name>pyridoxal 5'-phosphate</name>
        <dbReference type="ChEBI" id="CHEBI:597326"/>
    </cofactor>
</comment>
<proteinExistence type="inferred from homology"/>
<dbReference type="GO" id="GO:0019343">
    <property type="term" value="P:cysteine biosynthetic process via cystathionine"/>
    <property type="evidence" value="ECO:0007669"/>
    <property type="project" value="TreeGrafter"/>
</dbReference>
<feature type="modified residue" description="N6-(pyridoxal phosphate)lysine" evidence="8">
    <location>
        <position position="256"/>
    </location>
</feature>
<sequence>MLSSSWNMLLGRKHDRSGFCGSKEIIKPCEASDVSCHVSYTLKKEEVLNSVMADQGFLKPKRGFATTAVHSGKDPEKWSGAVVPPIVTSTVYKRTVHNHTGYVYGRSANPTRSALEDCLAKLDGGTDAITFASGLAATTTIASLVSKGDHIISSDDLYGGTSRLFRDIIGRLGVEVSFADCTSSENLAKAIQKNTKMVWIETPTNPILRVLDIADISKVIKSFGDILLVVDNTFLTPYLQRPLDFGADIAMYSMSKYMNGHSDIVMGAAVVKDEELGKKLHFLQKAMGAVPSPIDCYLVSRSLKTLPLRMEQHKKSSMVIAQWLQKHPKVTEVLHPGLPNHPQHEICKRQTSGHSGVFSFKHCGGIKESEAILHAFKVFTLAESLGGFESLAQLPALMTHASVPEEQRLKLGISDELIRISIGLEDIDDLLEDLEQAFNVAFP</sequence>
<dbReference type="AlphaFoldDB" id="A0A8S1B9X7"/>
<evidence type="ECO:0000256" key="5">
    <source>
        <dbReference type="ARBA" id="ARBA00022898"/>
    </source>
</evidence>
<dbReference type="GO" id="GO:0005737">
    <property type="term" value="C:cytoplasm"/>
    <property type="evidence" value="ECO:0007669"/>
    <property type="project" value="TreeGrafter"/>
</dbReference>
<comment type="pathway">
    <text evidence="2">Amino-acid biosynthesis; L-cysteine biosynthesis; L-cysteine from L-homocysteine and L-serine: step 2/2.</text>
</comment>
<accession>A0A8S1B9X7</accession>
<evidence type="ECO:0000256" key="2">
    <source>
        <dbReference type="ARBA" id="ARBA00005038"/>
    </source>
</evidence>
<dbReference type="PANTHER" id="PTHR11808:SF15">
    <property type="entry name" value="CYSTATHIONINE GAMMA-LYASE"/>
    <property type="match status" value="1"/>
</dbReference>
<dbReference type="InterPro" id="IPR015421">
    <property type="entry name" value="PyrdxlP-dep_Trfase_major"/>
</dbReference>
<evidence type="ECO:0000256" key="9">
    <source>
        <dbReference type="RuleBase" id="RU362118"/>
    </source>
</evidence>
<evidence type="ECO:0000256" key="8">
    <source>
        <dbReference type="PIRSR" id="PIRSR001434-2"/>
    </source>
</evidence>
<dbReference type="FunFam" id="3.40.640.10:FF:000009">
    <property type="entry name" value="Cystathionine gamma-synthase homolog"/>
    <property type="match status" value="1"/>
</dbReference>
<protein>
    <recommendedName>
        <fullName evidence="4">cystathionine gamma-lyase</fullName>
        <ecNumber evidence="4">4.4.1.1</ecNumber>
    </recommendedName>
    <alternativeName>
        <fullName evidence="7">Gamma-cystathionase</fullName>
    </alternativeName>
</protein>
<dbReference type="Pfam" id="PF01053">
    <property type="entry name" value="Cys_Met_Meta_PP"/>
    <property type="match status" value="1"/>
</dbReference>
<dbReference type="Proteomes" id="UP000494106">
    <property type="component" value="Unassembled WGS sequence"/>
</dbReference>
<dbReference type="PANTHER" id="PTHR11808">
    <property type="entry name" value="TRANS-SULFURATION ENZYME FAMILY MEMBER"/>
    <property type="match status" value="1"/>
</dbReference>
<dbReference type="EC" id="4.4.1.1" evidence="4"/>
<evidence type="ECO:0000313" key="10">
    <source>
        <dbReference type="EMBL" id="CAB3256449.1"/>
    </source>
</evidence>
<organism evidence="10 11">
    <name type="scientific">Arctia plantaginis</name>
    <name type="common">Wood tiger moth</name>
    <name type="synonym">Phalaena plantaginis</name>
    <dbReference type="NCBI Taxonomy" id="874455"/>
    <lineage>
        <taxon>Eukaryota</taxon>
        <taxon>Metazoa</taxon>
        <taxon>Ecdysozoa</taxon>
        <taxon>Arthropoda</taxon>
        <taxon>Hexapoda</taxon>
        <taxon>Insecta</taxon>
        <taxon>Pterygota</taxon>
        <taxon>Neoptera</taxon>
        <taxon>Endopterygota</taxon>
        <taxon>Lepidoptera</taxon>
        <taxon>Glossata</taxon>
        <taxon>Ditrysia</taxon>
        <taxon>Noctuoidea</taxon>
        <taxon>Erebidae</taxon>
        <taxon>Arctiinae</taxon>
        <taxon>Arctia</taxon>
    </lineage>
</organism>
<evidence type="ECO:0000256" key="4">
    <source>
        <dbReference type="ARBA" id="ARBA00012085"/>
    </source>
</evidence>
<dbReference type="Gene3D" id="3.90.1150.10">
    <property type="entry name" value="Aspartate Aminotransferase, domain 1"/>
    <property type="match status" value="1"/>
</dbReference>
<dbReference type="FunFam" id="3.90.1150.10:FF:000008">
    <property type="entry name" value="Cystathionine gamma-synthase"/>
    <property type="match status" value="1"/>
</dbReference>
<keyword evidence="6" id="KW-0028">Amino-acid biosynthesis</keyword>
<keyword evidence="6" id="KW-0198">Cysteine biosynthesis</keyword>
<dbReference type="GO" id="GO:0019346">
    <property type="term" value="P:transsulfuration"/>
    <property type="evidence" value="ECO:0007669"/>
    <property type="project" value="InterPro"/>
</dbReference>
<reference evidence="10 11" key="1">
    <citation type="submission" date="2020-04" db="EMBL/GenBank/DDBJ databases">
        <authorList>
            <person name="Wallbank WR R."/>
            <person name="Pardo Diaz C."/>
            <person name="Kozak K."/>
            <person name="Martin S."/>
            <person name="Jiggins C."/>
            <person name="Moest M."/>
            <person name="Warren A I."/>
            <person name="Byers J.R.P. K."/>
            <person name="Montejo-Kovacevich G."/>
            <person name="Yen C E."/>
        </authorList>
    </citation>
    <scope>NUCLEOTIDE SEQUENCE [LARGE SCALE GENOMIC DNA]</scope>
</reference>
<name>A0A8S1B9X7_ARCPL</name>
<evidence type="ECO:0000313" key="11">
    <source>
        <dbReference type="Proteomes" id="UP000494106"/>
    </source>
</evidence>
<dbReference type="Gene3D" id="3.40.640.10">
    <property type="entry name" value="Type I PLP-dependent aspartate aminotransferase-like (Major domain)"/>
    <property type="match status" value="1"/>
</dbReference>
<evidence type="ECO:0000256" key="1">
    <source>
        <dbReference type="ARBA" id="ARBA00001933"/>
    </source>
</evidence>
<keyword evidence="11" id="KW-1185">Reference proteome</keyword>
<evidence type="ECO:0000256" key="7">
    <source>
        <dbReference type="ARBA" id="ARBA00029853"/>
    </source>
</evidence>
<comment type="caution">
    <text evidence="10">The sequence shown here is derived from an EMBL/GenBank/DDBJ whole genome shotgun (WGS) entry which is preliminary data.</text>
</comment>
<keyword evidence="5 8" id="KW-0663">Pyridoxal phosphate</keyword>